<comment type="caution">
    <text evidence="3">The sequence shown here is derived from an EMBL/GenBank/DDBJ whole genome shotgun (WGS) entry which is preliminary data.</text>
</comment>
<feature type="domain" description="Heterokaryon incompatibility" evidence="2">
    <location>
        <begin position="150"/>
        <end position="214"/>
    </location>
</feature>
<gene>
    <name evidence="3" type="ORF">N0V83_009693</name>
</gene>
<protein>
    <recommendedName>
        <fullName evidence="2">Heterokaryon incompatibility domain-containing protein</fullName>
    </recommendedName>
</protein>
<dbReference type="EMBL" id="JAPEUY010000019">
    <property type="protein sequence ID" value="KAJ4363400.1"/>
    <property type="molecule type" value="Genomic_DNA"/>
</dbReference>
<dbReference type="InterPro" id="IPR010730">
    <property type="entry name" value="HET"/>
</dbReference>
<feature type="compositionally biased region" description="Basic and acidic residues" evidence="1">
    <location>
        <begin position="480"/>
        <end position="495"/>
    </location>
</feature>
<sequence>MQQVKKSSSTVETALYRWSVRSLGRTRESRLVIAISFRVVPRRYVSDAQSDEELQTFGLPERVFYCFAEADLGTLWSPVDLGANTDPEINEGQQIKQWIRNCGIEHKHCPKRAGAGGKFVPTRLLHVGGKRRGDPIRVVDTKSNKIKGPYVTLSHCWGASEAFRPDTLRSDSMAEYQNGGVPWQYLSRTFQEAIRVAWFLEIDYIWIDSLCIIRMLAPRILHFSKHQLFWDCAEKSACETLPAGLPQPLDRGSAIDRHWRGRLQEAGTNQAILVSAVNDDSPEDFWRLAVENYTSLDLKFQTDKRRAIWGIAKLLRDSLDEEYVAGMWESGLEEQLAWRVSDCAIAERPKELASTPSWSWTSVKGRILTEGRSQQYDRVYQVTDHSGQPLSFNIEDRNIRPALPREPSDTFQEELVAMGRDLELIEERRRKSGASSRHQSLTGISISRHNSQAGIEPTGSGTSTPFDTRATSPQQTVLDMEAKGQKNGQAERKNSEASTSKYQDTESELADKRIAIKGYLLQGRMSFKNETDGWTIDIGNAVSSNQDEIEIDAYPDVKRDTASEPVHMVILALSEQFERHTSMFSLDEPSPVQKTCTQVTETAAAVDFFVV</sequence>
<evidence type="ECO:0000313" key="4">
    <source>
        <dbReference type="Proteomes" id="UP001140560"/>
    </source>
</evidence>
<evidence type="ECO:0000259" key="2">
    <source>
        <dbReference type="Pfam" id="PF06985"/>
    </source>
</evidence>
<evidence type="ECO:0000313" key="3">
    <source>
        <dbReference type="EMBL" id="KAJ4363400.1"/>
    </source>
</evidence>
<dbReference type="AlphaFoldDB" id="A0A9W8XZJ8"/>
<feature type="compositionally biased region" description="Polar residues" evidence="1">
    <location>
        <begin position="433"/>
        <end position="477"/>
    </location>
</feature>
<dbReference type="PANTHER" id="PTHR33112:SF10">
    <property type="entry name" value="TOL"/>
    <property type="match status" value="1"/>
</dbReference>
<feature type="region of interest" description="Disordered" evidence="1">
    <location>
        <begin position="427"/>
        <end position="507"/>
    </location>
</feature>
<dbReference type="Pfam" id="PF06985">
    <property type="entry name" value="HET"/>
    <property type="match status" value="1"/>
</dbReference>
<keyword evidence="4" id="KW-1185">Reference proteome</keyword>
<dbReference type="PANTHER" id="PTHR33112">
    <property type="entry name" value="DOMAIN PROTEIN, PUTATIVE-RELATED"/>
    <property type="match status" value="1"/>
</dbReference>
<organism evidence="3 4">
    <name type="scientific">Neocucurbitaria cava</name>
    <dbReference type="NCBI Taxonomy" id="798079"/>
    <lineage>
        <taxon>Eukaryota</taxon>
        <taxon>Fungi</taxon>
        <taxon>Dikarya</taxon>
        <taxon>Ascomycota</taxon>
        <taxon>Pezizomycotina</taxon>
        <taxon>Dothideomycetes</taxon>
        <taxon>Pleosporomycetidae</taxon>
        <taxon>Pleosporales</taxon>
        <taxon>Pleosporineae</taxon>
        <taxon>Cucurbitariaceae</taxon>
        <taxon>Neocucurbitaria</taxon>
    </lineage>
</organism>
<dbReference type="OrthoDB" id="5362512at2759"/>
<reference evidence="3" key="1">
    <citation type="submission" date="2022-10" db="EMBL/GenBank/DDBJ databases">
        <title>Tapping the CABI collections for fungal endophytes: first genome assemblies for Collariella, Neodidymelliopsis, Ascochyta clinopodiicola, Didymella pomorum, Didymosphaeria variabile, Neocosmospora piperis and Neocucurbitaria cava.</title>
        <authorList>
            <person name="Hill R."/>
        </authorList>
    </citation>
    <scope>NUCLEOTIDE SEQUENCE</scope>
    <source>
        <strain evidence="3">IMI 356814</strain>
    </source>
</reference>
<evidence type="ECO:0000256" key="1">
    <source>
        <dbReference type="SAM" id="MobiDB-lite"/>
    </source>
</evidence>
<accession>A0A9W8XZJ8</accession>
<name>A0A9W8XZJ8_9PLEO</name>
<dbReference type="Proteomes" id="UP001140560">
    <property type="component" value="Unassembled WGS sequence"/>
</dbReference>
<proteinExistence type="predicted"/>